<evidence type="ECO:0000259" key="3">
    <source>
        <dbReference type="Pfam" id="PF07804"/>
    </source>
</evidence>
<evidence type="ECO:0000256" key="2">
    <source>
        <dbReference type="ARBA" id="ARBA00022777"/>
    </source>
</evidence>
<evidence type="ECO:0000256" key="1">
    <source>
        <dbReference type="ARBA" id="ARBA00022679"/>
    </source>
</evidence>
<accession>A0ABW5ES77</accession>
<dbReference type="Gene3D" id="1.10.1070.20">
    <property type="match status" value="1"/>
</dbReference>
<keyword evidence="5" id="KW-1185">Reference proteome</keyword>
<organism evidence="4 5">
    <name type="scientific">Delftia deserti</name>
    <dbReference type="NCBI Taxonomy" id="1651218"/>
    <lineage>
        <taxon>Bacteria</taxon>
        <taxon>Pseudomonadati</taxon>
        <taxon>Pseudomonadota</taxon>
        <taxon>Betaproteobacteria</taxon>
        <taxon>Burkholderiales</taxon>
        <taxon>Comamonadaceae</taxon>
        <taxon>Delftia</taxon>
    </lineage>
</organism>
<protein>
    <submittedName>
        <fullName evidence="4">HipA domain-containing protein</fullName>
    </submittedName>
</protein>
<dbReference type="InterPro" id="IPR012893">
    <property type="entry name" value="HipA-like_C"/>
</dbReference>
<dbReference type="Pfam" id="PF07804">
    <property type="entry name" value="HipA_C"/>
    <property type="match status" value="1"/>
</dbReference>
<dbReference type="RefSeq" id="WP_183017763.1">
    <property type="nucleotide sequence ID" value="NZ_JBHSIH010000001.1"/>
</dbReference>
<keyword evidence="1" id="KW-0808">Transferase</keyword>
<evidence type="ECO:0000313" key="5">
    <source>
        <dbReference type="Proteomes" id="UP001597287"/>
    </source>
</evidence>
<keyword evidence="2" id="KW-0418">Kinase</keyword>
<dbReference type="Proteomes" id="UP001597287">
    <property type="component" value="Unassembled WGS sequence"/>
</dbReference>
<proteinExistence type="predicted"/>
<feature type="domain" description="HipA-like C-terminal" evidence="3">
    <location>
        <begin position="26"/>
        <end position="200"/>
    </location>
</feature>
<evidence type="ECO:0000313" key="4">
    <source>
        <dbReference type="EMBL" id="MFD2320431.1"/>
    </source>
</evidence>
<comment type="caution">
    <text evidence="4">The sequence shown here is derived from an EMBL/GenBank/DDBJ whole genome shotgun (WGS) entry which is preliminary data.</text>
</comment>
<name>A0ABW5ES77_9BURK</name>
<reference evidence="5" key="1">
    <citation type="journal article" date="2019" name="Int. J. Syst. Evol. Microbiol.">
        <title>The Global Catalogue of Microorganisms (GCM) 10K type strain sequencing project: providing services to taxonomists for standard genome sequencing and annotation.</title>
        <authorList>
            <consortium name="The Broad Institute Genomics Platform"/>
            <consortium name="The Broad Institute Genome Sequencing Center for Infectious Disease"/>
            <person name="Wu L."/>
            <person name="Ma J."/>
        </authorList>
    </citation>
    <scope>NUCLEOTIDE SEQUENCE [LARGE SCALE GENOMIC DNA]</scope>
    <source>
        <strain evidence="5">CCUG 62793</strain>
    </source>
</reference>
<sequence>MSYRVQDHIIDVSDWEIDQNFGIFPAGARAKDAVIAPLEHGSKILTGGCRYLLKRSQQRYPDQFWGEIVAYRVGAMLGFDTPPTYVGLHRPSGVVGALVEWFYDDTTEHFVPAGDLLQVVNPDFDRKLGKAHNLTDISMLMKALARTRLKGFDWHTWWLNTLAFDALIGNTDRHQENWGLIYSPNFDTLRLAPLFDNGTSLGQDRFPHIVQDWSQDELDRYILNGRSHVTWERGDDRVCLFSLLRTALKTWQASADIADLRARLEVPPARLSACLRDLLNLAPPVPYRHLQQDRVAWIERNLLRRFEILKELLNEFN</sequence>
<dbReference type="EMBL" id="JBHUIG010000019">
    <property type="protein sequence ID" value="MFD2320431.1"/>
    <property type="molecule type" value="Genomic_DNA"/>
</dbReference>
<gene>
    <name evidence="4" type="ORF">ACFSPV_17150</name>
</gene>